<protein>
    <submittedName>
        <fullName evidence="1">Uncharacterized protein</fullName>
    </submittedName>
</protein>
<name>U2TSC7_9ACTN</name>
<reference evidence="1 2" key="1">
    <citation type="submission" date="2013-08" db="EMBL/GenBank/DDBJ databases">
        <authorList>
            <person name="Durkin A.S."/>
            <person name="Haft D.R."/>
            <person name="McCorrison J."/>
            <person name="Torralba M."/>
            <person name="Gillis M."/>
            <person name="Haft D.H."/>
            <person name="Methe B."/>
            <person name="Sutton G."/>
            <person name="Nelson K.E."/>
        </authorList>
    </citation>
    <scope>NUCLEOTIDE SEQUENCE [LARGE SCALE GENOMIC DNA]</scope>
    <source>
        <strain evidence="1 2">F0195</strain>
    </source>
</reference>
<evidence type="ECO:0000313" key="1">
    <source>
        <dbReference type="EMBL" id="ERL09255.1"/>
    </source>
</evidence>
<dbReference type="EMBL" id="AWEZ01000032">
    <property type="protein sequence ID" value="ERL09255.1"/>
    <property type="molecule type" value="Genomic_DNA"/>
</dbReference>
<keyword evidence="2" id="KW-1185">Reference proteome</keyword>
<evidence type="ECO:0000313" key="2">
    <source>
        <dbReference type="Proteomes" id="UP000016638"/>
    </source>
</evidence>
<dbReference type="Proteomes" id="UP000016638">
    <property type="component" value="Unassembled WGS sequence"/>
</dbReference>
<comment type="caution">
    <text evidence="1">The sequence shown here is derived from an EMBL/GenBank/DDBJ whole genome shotgun (WGS) entry which is preliminary data.</text>
</comment>
<proteinExistence type="predicted"/>
<dbReference type="AlphaFoldDB" id="U2TSC7"/>
<dbReference type="PATRIC" id="fig|1125712.3.peg.838"/>
<feature type="non-terminal residue" evidence="1">
    <location>
        <position position="1"/>
    </location>
</feature>
<sequence>GRDLVVGLAEGGELLCAGDPGVCAAASGWGPVSSPVLAWVDEGAGPPRSHVAAVLRDGTVGCTYGEWAAAVSGWSGVASLFCDGFLSAVGADGRPLLQDPAAFYDVPYDLSAWPACAKVVDGGHGFVAGLTEGGGVVAAAPRAHGGEGSAAGLGAFSGGGGPRAVDIACGRDPGGTWLLVLCADGTLWYNPFDRTFGFGGPILRASGVVAEPGALGRAGADEAAWEFGWQWGVPSDASAHAYWALLEDGRVHRDRIMSRSGALDLGSAEPGGAIACRGAASFDGVLSDGSWAAVRADGSVWWSGSRLWGWDGAVAVAAGVGFCAALLADGTVRTTPGGPDTSGWRLW</sequence>
<dbReference type="RefSeq" id="WP_021725694.1">
    <property type="nucleotide sequence ID" value="NZ_AWEZ01000032.1"/>
</dbReference>
<organism evidence="1 2">
    <name type="scientific">Olsenella profusa F0195</name>
    <dbReference type="NCBI Taxonomy" id="1125712"/>
    <lineage>
        <taxon>Bacteria</taxon>
        <taxon>Bacillati</taxon>
        <taxon>Actinomycetota</taxon>
        <taxon>Coriobacteriia</taxon>
        <taxon>Coriobacteriales</taxon>
        <taxon>Atopobiaceae</taxon>
        <taxon>Olsenella</taxon>
    </lineage>
</organism>
<accession>U2TSC7</accession>
<gene>
    <name evidence="1" type="ORF">HMPREF1316_2699</name>
</gene>